<dbReference type="Proteomes" id="UP000316476">
    <property type="component" value="Unassembled WGS sequence"/>
</dbReference>
<dbReference type="PANTHER" id="PTHR46509:SF1">
    <property type="entry name" value="PHOSPHOADENOSINE PHOSPHOSULFATE REDUCTASE"/>
    <property type="match status" value="1"/>
</dbReference>
<feature type="binding site" evidence="4">
    <location>
        <position position="164"/>
    </location>
    <ligand>
        <name>[4Fe-4S] cluster</name>
        <dbReference type="ChEBI" id="CHEBI:49883"/>
    </ligand>
</feature>
<dbReference type="NCBIfam" id="TIGR00434">
    <property type="entry name" value="cysH"/>
    <property type="match status" value="1"/>
</dbReference>
<feature type="active site" description="Nucleophile; cysteine thiosulfonate intermediate" evidence="4">
    <location>
        <position position="272"/>
    </location>
</feature>
<dbReference type="EC" id="1.8.4.10" evidence="4"/>
<comment type="subcellular location">
    <subcellularLocation>
        <location evidence="4">Cytoplasm</location>
    </subcellularLocation>
</comment>
<evidence type="ECO:0000313" key="7">
    <source>
        <dbReference type="EMBL" id="TWU65620.1"/>
    </source>
</evidence>
<keyword evidence="4" id="KW-0479">Metal-binding</keyword>
<evidence type="ECO:0000313" key="8">
    <source>
        <dbReference type="Proteomes" id="UP000316476"/>
    </source>
</evidence>
<comment type="cofactor">
    <cofactor evidence="4">
        <name>[4Fe-4S] cluster</name>
        <dbReference type="ChEBI" id="CHEBI:49883"/>
    </cofactor>
    <text evidence="4">Binds 1 [4Fe-4S] cluster per subunit.</text>
</comment>
<dbReference type="PIRSF" id="PIRSF000857">
    <property type="entry name" value="PAPS_reductase"/>
    <property type="match status" value="1"/>
</dbReference>
<keyword evidence="4" id="KW-0411">Iron-sulfur</keyword>
<dbReference type="HAMAP" id="MF_00063">
    <property type="entry name" value="CysH"/>
    <property type="match status" value="1"/>
</dbReference>
<evidence type="ECO:0000256" key="1">
    <source>
        <dbReference type="ARBA" id="ARBA00009732"/>
    </source>
</evidence>
<comment type="function">
    <text evidence="4">Catalyzes the formation of sulfite from adenosine 5'-phosphosulfate (APS) using thioredoxin as an electron donor.</text>
</comment>
<comment type="pathway">
    <text evidence="3 4">Sulfur metabolism; hydrogen sulfide biosynthesis; sulfite from sulfate.</text>
</comment>
<accession>A0A5C6FW30</accession>
<evidence type="ECO:0000256" key="2">
    <source>
        <dbReference type="ARBA" id="ARBA00023002"/>
    </source>
</evidence>
<dbReference type="GO" id="GO:0046872">
    <property type="term" value="F:metal ion binding"/>
    <property type="evidence" value="ECO:0007669"/>
    <property type="project" value="UniProtKB-KW"/>
</dbReference>
<dbReference type="PANTHER" id="PTHR46509">
    <property type="entry name" value="PHOSPHOADENOSINE PHOSPHOSULFATE REDUCTASE"/>
    <property type="match status" value="1"/>
</dbReference>
<dbReference type="CDD" id="cd23945">
    <property type="entry name" value="PAPS_reductase"/>
    <property type="match status" value="1"/>
</dbReference>
<keyword evidence="4" id="KW-0963">Cytoplasm</keyword>
<dbReference type="EMBL" id="SJPZ01000001">
    <property type="protein sequence ID" value="TWU65620.1"/>
    <property type="molecule type" value="Genomic_DNA"/>
</dbReference>
<keyword evidence="4" id="KW-0408">Iron</keyword>
<comment type="catalytic activity">
    <reaction evidence="4">
        <text>[thioredoxin]-disulfide + sulfite + AMP + 2 H(+) = adenosine 5'-phosphosulfate + [thioredoxin]-dithiol</text>
        <dbReference type="Rhea" id="RHEA:21976"/>
        <dbReference type="Rhea" id="RHEA-COMP:10698"/>
        <dbReference type="Rhea" id="RHEA-COMP:10700"/>
        <dbReference type="ChEBI" id="CHEBI:15378"/>
        <dbReference type="ChEBI" id="CHEBI:17359"/>
        <dbReference type="ChEBI" id="CHEBI:29950"/>
        <dbReference type="ChEBI" id="CHEBI:50058"/>
        <dbReference type="ChEBI" id="CHEBI:58243"/>
        <dbReference type="ChEBI" id="CHEBI:456215"/>
        <dbReference type="EC" id="1.8.4.10"/>
    </reaction>
</comment>
<feature type="region of interest" description="Disordered" evidence="5">
    <location>
        <begin position="1"/>
        <end position="21"/>
    </location>
</feature>
<gene>
    <name evidence="4 7" type="primary">cysH</name>
    <name evidence="7" type="ORF">V7x_11680</name>
</gene>
<dbReference type="AlphaFoldDB" id="A0A5C6FW30"/>
<proteinExistence type="inferred from homology"/>
<feature type="binding site" evidence="4">
    <location>
        <position position="249"/>
    </location>
    <ligand>
        <name>[4Fe-4S] cluster</name>
        <dbReference type="ChEBI" id="CHEBI:49883"/>
    </ligand>
</feature>
<dbReference type="GO" id="GO:0004604">
    <property type="term" value="F:phosphoadenylyl-sulfate reductase (thioredoxin) activity"/>
    <property type="evidence" value="ECO:0007669"/>
    <property type="project" value="UniProtKB-UniRule"/>
</dbReference>
<dbReference type="RefSeq" id="WP_146411849.1">
    <property type="nucleotide sequence ID" value="NZ_SJPZ01000001.1"/>
</dbReference>
<evidence type="ECO:0000256" key="4">
    <source>
        <dbReference type="HAMAP-Rule" id="MF_00063"/>
    </source>
</evidence>
<keyword evidence="2 4" id="KW-0560">Oxidoreductase</keyword>
<sequence length="277" mass="30964">MSPIASDRNLPVVSPADLPGDYDATVDPKVGLDGLPGALGADPPLAPTTDFLNELEKESRQLESATPTEILRWAVDRYAPKFTMATAFGPEGMTIIHMLAQIAPETPIFNLDTGYQFEETLQLRERVKERYGIEVEFKLPELSVEAFEKANGGPMYQTDPNRCCFERKLKVLHRAAQGWHAWASAIRRDQSPDRAKAPIVGWDKKFHLVKISPLANWTKKDVWSLITKEDIPYNPLHDRGYPSIGCQPCTRAVMAGEDERAGRWSGFQKTECGLHSS</sequence>
<dbReference type="InterPro" id="IPR014729">
    <property type="entry name" value="Rossmann-like_a/b/a_fold"/>
</dbReference>
<feature type="binding site" evidence="4">
    <location>
        <position position="163"/>
    </location>
    <ligand>
        <name>[4Fe-4S] cluster</name>
        <dbReference type="ChEBI" id="CHEBI:49883"/>
    </ligand>
</feature>
<dbReference type="Pfam" id="PF01507">
    <property type="entry name" value="PAPS_reduct"/>
    <property type="match status" value="1"/>
</dbReference>
<dbReference type="GO" id="GO:0070814">
    <property type="term" value="P:hydrogen sulfide biosynthetic process"/>
    <property type="evidence" value="ECO:0007669"/>
    <property type="project" value="UniProtKB-UniRule"/>
</dbReference>
<comment type="caution">
    <text evidence="7">The sequence shown here is derived from an EMBL/GenBank/DDBJ whole genome shotgun (WGS) entry which is preliminary data.</text>
</comment>
<feature type="binding site" evidence="4">
    <location>
        <position position="246"/>
    </location>
    <ligand>
        <name>[4Fe-4S] cluster</name>
        <dbReference type="ChEBI" id="CHEBI:49883"/>
    </ligand>
</feature>
<dbReference type="OrthoDB" id="9772604at2"/>
<dbReference type="GO" id="GO:0051539">
    <property type="term" value="F:4 iron, 4 sulfur cluster binding"/>
    <property type="evidence" value="ECO:0007669"/>
    <property type="project" value="UniProtKB-UniRule"/>
</dbReference>
<evidence type="ECO:0000256" key="5">
    <source>
        <dbReference type="SAM" id="MobiDB-lite"/>
    </source>
</evidence>
<dbReference type="GO" id="GO:0043866">
    <property type="term" value="F:adenylyl-sulfate reductase (thioredoxin) activity"/>
    <property type="evidence" value="ECO:0007669"/>
    <property type="project" value="UniProtKB-EC"/>
</dbReference>
<feature type="domain" description="Phosphoadenosine phosphosulphate reductase" evidence="6">
    <location>
        <begin position="83"/>
        <end position="252"/>
    </location>
</feature>
<evidence type="ECO:0000256" key="3">
    <source>
        <dbReference type="ARBA" id="ARBA00024327"/>
    </source>
</evidence>
<comment type="similarity">
    <text evidence="1 4">Belongs to the PAPS reductase family. CysH subfamily.</text>
</comment>
<dbReference type="Gene3D" id="3.40.50.620">
    <property type="entry name" value="HUPs"/>
    <property type="match status" value="1"/>
</dbReference>
<reference evidence="7 8" key="1">
    <citation type="submission" date="2019-02" db="EMBL/GenBank/DDBJ databases">
        <title>Deep-cultivation of Planctomycetes and their phenomic and genomic characterization uncovers novel biology.</title>
        <authorList>
            <person name="Wiegand S."/>
            <person name="Jogler M."/>
            <person name="Boedeker C."/>
            <person name="Pinto D."/>
            <person name="Vollmers J."/>
            <person name="Rivas-Marin E."/>
            <person name="Kohn T."/>
            <person name="Peeters S.H."/>
            <person name="Heuer A."/>
            <person name="Rast P."/>
            <person name="Oberbeckmann S."/>
            <person name="Bunk B."/>
            <person name="Jeske O."/>
            <person name="Meyerdierks A."/>
            <person name="Storesund J.E."/>
            <person name="Kallscheuer N."/>
            <person name="Luecker S."/>
            <person name="Lage O.M."/>
            <person name="Pohl T."/>
            <person name="Merkel B.J."/>
            <person name="Hornburger P."/>
            <person name="Mueller R.-W."/>
            <person name="Bruemmer F."/>
            <person name="Labrenz M."/>
            <person name="Spormann A.M."/>
            <person name="Op Den Camp H."/>
            <person name="Overmann J."/>
            <person name="Amann R."/>
            <person name="Jetten M.S.M."/>
            <person name="Mascher T."/>
            <person name="Medema M.H."/>
            <person name="Devos D.P."/>
            <person name="Kaster A.-K."/>
            <person name="Ovreas L."/>
            <person name="Rohde M."/>
            <person name="Galperin M.Y."/>
            <person name="Jogler C."/>
        </authorList>
    </citation>
    <scope>NUCLEOTIDE SEQUENCE [LARGE SCALE GENOMIC DNA]</scope>
    <source>
        <strain evidence="7 8">V7</strain>
    </source>
</reference>
<protein>
    <recommendedName>
        <fullName evidence="4">Adenosine 5'-phosphosulfate reductase</fullName>
        <shortName evidence="4">APS reductase</shortName>
        <ecNumber evidence="4">1.8.4.10</ecNumber>
    </recommendedName>
    <alternativeName>
        <fullName evidence="4">5'-adenylylsulfate reductase</fullName>
    </alternativeName>
    <alternativeName>
        <fullName evidence="4">Thioredoxin-dependent 5'-adenylylsulfate reductase</fullName>
    </alternativeName>
</protein>
<organism evidence="7 8">
    <name type="scientific">Crateriforma conspicua</name>
    <dbReference type="NCBI Taxonomy" id="2527996"/>
    <lineage>
        <taxon>Bacteria</taxon>
        <taxon>Pseudomonadati</taxon>
        <taxon>Planctomycetota</taxon>
        <taxon>Planctomycetia</taxon>
        <taxon>Planctomycetales</taxon>
        <taxon>Planctomycetaceae</taxon>
        <taxon>Crateriforma</taxon>
    </lineage>
</organism>
<dbReference type="InterPro" id="IPR004511">
    <property type="entry name" value="PAPS/APS_Rdtase"/>
</dbReference>
<dbReference type="SUPFAM" id="SSF52402">
    <property type="entry name" value="Adenine nucleotide alpha hydrolases-like"/>
    <property type="match status" value="1"/>
</dbReference>
<name>A0A5C6FW30_9PLAN</name>
<dbReference type="NCBIfam" id="NF002537">
    <property type="entry name" value="PRK02090.1"/>
    <property type="match status" value="1"/>
</dbReference>
<dbReference type="GO" id="GO:0019379">
    <property type="term" value="P:sulfate assimilation, phosphoadenylyl sulfate reduction by phosphoadenylyl-sulfate reductase (thioredoxin)"/>
    <property type="evidence" value="ECO:0007669"/>
    <property type="project" value="UniProtKB-UniRule"/>
</dbReference>
<dbReference type="InterPro" id="IPR002500">
    <property type="entry name" value="PAPS_reduct_dom"/>
</dbReference>
<evidence type="ECO:0000259" key="6">
    <source>
        <dbReference type="Pfam" id="PF01507"/>
    </source>
</evidence>
<dbReference type="GO" id="GO:0005737">
    <property type="term" value="C:cytoplasm"/>
    <property type="evidence" value="ECO:0007669"/>
    <property type="project" value="UniProtKB-SubCell"/>
</dbReference>